<dbReference type="EMBL" id="SZZH01000001">
    <property type="protein sequence ID" value="TKV61459.1"/>
    <property type="molecule type" value="Genomic_DNA"/>
</dbReference>
<gene>
    <name evidence="4" type="ORF">FDO65_07745</name>
</gene>
<organism evidence="4 5">
    <name type="scientific">Nakamurella flava</name>
    <dbReference type="NCBI Taxonomy" id="2576308"/>
    <lineage>
        <taxon>Bacteria</taxon>
        <taxon>Bacillati</taxon>
        <taxon>Actinomycetota</taxon>
        <taxon>Actinomycetes</taxon>
        <taxon>Nakamurellales</taxon>
        <taxon>Nakamurellaceae</taxon>
        <taxon>Nakamurella</taxon>
    </lineage>
</organism>
<sequence length="271" mass="28494">MGCSLDRGTDSGFPDETPVRPVTIDGHRSGGVFVVQVDAPPPADGRRRWLALTGTPLSPTIWTAVADRLDGPLWAPDVTPPTDVTDPQRRVAERIAARAREGGGTWSVVGHSFGGQVALELALAAPELVQHLVIIGSRDTPFPPFAAAADALTAGHPVDVDGALARWFRPAELDRFPGVVADITGQLRRADRAAWATALRGIARFDAADRIGAITAPVAVIAAEFDPVSPPEVMTAMARRIPGATVDVWPDAAHLSPLLHPDRLAGLLLGG</sequence>
<dbReference type="OrthoDB" id="5495375at2"/>
<feature type="domain" description="AB hydrolase-1" evidence="3">
    <location>
        <begin position="54"/>
        <end position="265"/>
    </location>
</feature>
<dbReference type="Proteomes" id="UP000306985">
    <property type="component" value="Unassembled WGS sequence"/>
</dbReference>
<keyword evidence="1 4" id="KW-0378">Hydrolase</keyword>
<dbReference type="InterPro" id="IPR029058">
    <property type="entry name" value="AB_hydrolase_fold"/>
</dbReference>
<dbReference type="PANTHER" id="PTHR43798">
    <property type="entry name" value="MONOACYLGLYCEROL LIPASE"/>
    <property type="match status" value="1"/>
</dbReference>
<dbReference type="GO" id="GO:0016020">
    <property type="term" value="C:membrane"/>
    <property type="evidence" value="ECO:0007669"/>
    <property type="project" value="TreeGrafter"/>
</dbReference>
<protein>
    <submittedName>
        <fullName evidence="4">Alpha/beta fold hydrolase</fullName>
    </submittedName>
</protein>
<keyword evidence="5" id="KW-1185">Reference proteome</keyword>
<dbReference type="SUPFAM" id="SSF53474">
    <property type="entry name" value="alpha/beta-Hydrolases"/>
    <property type="match status" value="1"/>
</dbReference>
<accession>A0A4U6QM94</accession>
<evidence type="ECO:0000313" key="4">
    <source>
        <dbReference type="EMBL" id="TKV61459.1"/>
    </source>
</evidence>
<proteinExistence type="predicted"/>
<dbReference type="InterPro" id="IPR000073">
    <property type="entry name" value="AB_hydrolase_1"/>
</dbReference>
<name>A0A4U6QM94_9ACTN</name>
<feature type="region of interest" description="Disordered" evidence="2">
    <location>
        <begin position="1"/>
        <end position="25"/>
    </location>
</feature>
<dbReference type="AlphaFoldDB" id="A0A4U6QM94"/>
<evidence type="ECO:0000256" key="1">
    <source>
        <dbReference type="ARBA" id="ARBA00022801"/>
    </source>
</evidence>
<reference evidence="4 5" key="1">
    <citation type="submission" date="2019-05" db="EMBL/GenBank/DDBJ databases">
        <title>Nakamurella sp. N5BH11, whole genome shotgun sequence.</title>
        <authorList>
            <person name="Tuo L."/>
        </authorList>
    </citation>
    <scope>NUCLEOTIDE SEQUENCE [LARGE SCALE GENOMIC DNA]</scope>
    <source>
        <strain evidence="4 5">N5BH11</strain>
    </source>
</reference>
<comment type="caution">
    <text evidence="4">The sequence shown here is derived from an EMBL/GenBank/DDBJ whole genome shotgun (WGS) entry which is preliminary data.</text>
</comment>
<dbReference type="PANTHER" id="PTHR43798:SF31">
    <property type="entry name" value="AB HYDROLASE SUPERFAMILY PROTEIN YCLE"/>
    <property type="match status" value="1"/>
</dbReference>
<evidence type="ECO:0000259" key="3">
    <source>
        <dbReference type="Pfam" id="PF12697"/>
    </source>
</evidence>
<dbReference type="Pfam" id="PF12697">
    <property type="entry name" value="Abhydrolase_6"/>
    <property type="match status" value="1"/>
</dbReference>
<evidence type="ECO:0000313" key="5">
    <source>
        <dbReference type="Proteomes" id="UP000306985"/>
    </source>
</evidence>
<evidence type="ECO:0000256" key="2">
    <source>
        <dbReference type="SAM" id="MobiDB-lite"/>
    </source>
</evidence>
<dbReference type="InterPro" id="IPR050266">
    <property type="entry name" value="AB_hydrolase_sf"/>
</dbReference>
<dbReference type="Gene3D" id="3.40.50.1820">
    <property type="entry name" value="alpha/beta hydrolase"/>
    <property type="match status" value="1"/>
</dbReference>
<dbReference type="GO" id="GO:0016787">
    <property type="term" value="F:hydrolase activity"/>
    <property type="evidence" value="ECO:0007669"/>
    <property type="project" value="UniProtKB-KW"/>
</dbReference>